<dbReference type="EMBL" id="JAATJV010425146">
    <property type="protein sequence ID" value="MBZ3888712.1"/>
    <property type="molecule type" value="Genomic_DNA"/>
</dbReference>
<evidence type="ECO:0000259" key="2">
    <source>
        <dbReference type="SMART" id="SM00349"/>
    </source>
</evidence>
<feature type="region of interest" description="Disordered" evidence="1">
    <location>
        <begin position="1"/>
        <end position="25"/>
    </location>
</feature>
<keyword evidence="3" id="KW-0808">Transferase</keyword>
<evidence type="ECO:0000313" key="3">
    <source>
        <dbReference type="EMBL" id="MBZ3888712.1"/>
    </source>
</evidence>
<dbReference type="Proteomes" id="UP001166674">
    <property type="component" value="Unassembled WGS sequence"/>
</dbReference>
<dbReference type="SMART" id="SM00349">
    <property type="entry name" value="KRAB"/>
    <property type="match status" value="1"/>
</dbReference>
<feature type="region of interest" description="Disordered" evidence="1">
    <location>
        <begin position="176"/>
        <end position="199"/>
    </location>
</feature>
<dbReference type="InterPro" id="IPR001909">
    <property type="entry name" value="KRAB"/>
</dbReference>
<dbReference type="AlphaFoldDB" id="A0AA41NE69"/>
<sequence>MGYTTSDRVSWERHSTKSACAEGNGGHALGKEHKIMVGSTSDPGVFSLLDSKVLGSMPPTMAPMVTSQLGTIINLTHVKKSDSEVFDALILESMESSETSCQEFRRAVSRLLDAIVAGSLLPPCRARGPTQLGGGLRASPSESACPEERWWGAGAPDLPPGGHLVRAREAVAMEPGDRGSFSEVPNLPSAAEPKESGVTNMLLTPGSQESLRIRDVAEALTQWGQLAAAPGDRPEKHRSLVLVGLPISKPAVISQLEYREKLEREASKAANPDWETIPESKELTPEKDFAEEESVPGVLIERFPKEGSSGHEDSLENQQENHKKPLIQEVITQKTPSGEATSVMSLEGI</sequence>
<keyword evidence="4" id="KW-1185">Reference proteome</keyword>
<evidence type="ECO:0000256" key="1">
    <source>
        <dbReference type="SAM" id="MobiDB-lite"/>
    </source>
</evidence>
<dbReference type="GO" id="GO:0016301">
    <property type="term" value="F:kinase activity"/>
    <property type="evidence" value="ECO:0007669"/>
    <property type="project" value="UniProtKB-KW"/>
</dbReference>
<reference evidence="3" key="1">
    <citation type="submission" date="2020-03" db="EMBL/GenBank/DDBJ databases">
        <title>Studies in the Genomics of Life Span.</title>
        <authorList>
            <person name="Glass D."/>
        </authorList>
    </citation>
    <scope>NUCLEOTIDE SEQUENCE</scope>
    <source>
        <strain evidence="3">SUZIE</strain>
        <tissue evidence="3">Muscle</tissue>
    </source>
</reference>
<gene>
    <name evidence="3" type="ORF">SUZIE_199325</name>
</gene>
<feature type="region of interest" description="Disordered" evidence="1">
    <location>
        <begin position="264"/>
        <end position="349"/>
    </location>
</feature>
<protein>
    <submittedName>
        <fullName evidence="3">5'-AMP-activated protein kinase subunit beta-2</fullName>
    </submittedName>
</protein>
<evidence type="ECO:0000313" key="4">
    <source>
        <dbReference type="Proteomes" id="UP001166674"/>
    </source>
</evidence>
<dbReference type="GO" id="GO:0006355">
    <property type="term" value="P:regulation of DNA-templated transcription"/>
    <property type="evidence" value="ECO:0007669"/>
    <property type="project" value="InterPro"/>
</dbReference>
<organism evidence="3 4">
    <name type="scientific">Sciurus carolinensis</name>
    <name type="common">Eastern gray squirrel</name>
    <dbReference type="NCBI Taxonomy" id="30640"/>
    <lineage>
        <taxon>Eukaryota</taxon>
        <taxon>Metazoa</taxon>
        <taxon>Chordata</taxon>
        <taxon>Craniata</taxon>
        <taxon>Vertebrata</taxon>
        <taxon>Euteleostomi</taxon>
        <taxon>Mammalia</taxon>
        <taxon>Eutheria</taxon>
        <taxon>Euarchontoglires</taxon>
        <taxon>Glires</taxon>
        <taxon>Rodentia</taxon>
        <taxon>Sciuromorpha</taxon>
        <taxon>Sciuridae</taxon>
        <taxon>Sciurinae</taxon>
        <taxon>Sciurini</taxon>
        <taxon>Sciurus</taxon>
    </lineage>
</organism>
<name>A0AA41NE69_SCICA</name>
<accession>A0AA41NE69</accession>
<feature type="compositionally biased region" description="Polar residues" evidence="1">
    <location>
        <begin position="330"/>
        <end position="349"/>
    </location>
</feature>
<keyword evidence="3" id="KW-0418">Kinase</keyword>
<comment type="caution">
    <text evidence="3">The sequence shown here is derived from an EMBL/GenBank/DDBJ whole genome shotgun (WGS) entry which is preliminary data.</text>
</comment>
<feature type="domain" description="KRAB" evidence="2">
    <location>
        <begin position="211"/>
        <end position="264"/>
    </location>
</feature>
<feature type="compositionally biased region" description="Basic and acidic residues" evidence="1">
    <location>
        <begin position="278"/>
        <end position="288"/>
    </location>
</feature>
<proteinExistence type="predicted"/>
<feature type="compositionally biased region" description="Basic and acidic residues" evidence="1">
    <location>
        <begin position="302"/>
        <end position="323"/>
    </location>
</feature>